<dbReference type="Pfam" id="PF00270">
    <property type="entry name" value="DEAD"/>
    <property type="match status" value="1"/>
</dbReference>
<evidence type="ECO:0000313" key="10">
    <source>
        <dbReference type="EMBL" id="OGM64471.1"/>
    </source>
</evidence>
<comment type="caution">
    <text evidence="10">The sequence shown here is derived from an EMBL/GenBank/DDBJ whole genome shotgun (WGS) entry which is preliminary data.</text>
</comment>
<dbReference type="EMBL" id="MGHF01000006">
    <property type="protein sequence ID" value="OGM64471.1"/>
    <property type="molecule type" value="Genomic_DNA"/>
</dbReference>
<evidence type="ECO:0000259" key="8">
    <source>
        <dbReference type="PROSITE" id="PS51192"/>
    </source>
</evidence>
<organism evidence="10 11">
    <name type="scientific">Candidatus Woesebacteria bacterium RIFCSPLOWO2_01_FULL_39_21</name>
    <dbReference type="NCBI Taxonomy" id="1802519"/>
    <lineage>
        <taxon>Bacteria</taxon>
        <taxon>Candidatus Woeseibacteriota</taxon>
    </lineage>
</organism>
<evidence type="ECO:0000256" key="1">
    <source>
        <dbReference type="ARBA" id="ARBA00022741"/>
    </source>
</evidence>
<gene>
    <name evidence="10" type="ORF">A2961_04405</name>
</gene>
<dbReference type="NCBIfam" id="NF008168">
    <property type="entry name" value="PRK10917.2-2"/>
    <property type="match status" value="1"/>
</dbReference>
<dbReference type="SMART" id="SM00490">
    <property type="entry name" value="HELICc"/>
    <property type="match status" value="1"/>
</dbReference>
<dbReference type="STRING" id="1802519.A2961_04405"/>
<feature type="domain" description="Helicase ATP-binding" evidence="8">
    <location>
        <begin position="275"/>
        <end position="431"/>
    </location>
</feature>
<evidence type="ECO:0000256" key="4">
    <source>
        <dbReference type="ARBA" id="ARBA00022806"/>
    </source>
</evidence>
<name>A0A1F8BK66_9BACT</name>
<evidence type="ECO:0000256" key="2">
    <source>
        <dbReference type="ARBA" id="ARBA00022763"/>
    </source>
</evidence>
<dbReference type="InterPro" id="IPR027417">
    <property type="entry name" value="P-loop_NTPase"/>
</dbReference>
<keyword evidence="3" id="KW-0378">Hydrolase</keyword>
<evidence type="ECO:0000256" key="6">
    <source>
        <dbReference type="ARBA" id="ARBA00023125"/>
    </source>
</evidence>
<dbReference type="Gene3D" id="3.40.50.300">
    <property type="entry name" value="P-loop containing nucleotide triphosphate hydrolases"/>
    <property type="match status" value="2"/>
</dbReference>
<dbReference type="InterPro" id="IPR014001">
    <property type="entry name" value="Helicase_ATP-bd"/>
</dbReference>
<dbReference type="InterPro" id="IPR011545">
    <property type="entry name" value="DEAD/DEAH_box_helicase_dom"/>
</dbReference>
<evidence type="ECO:0000256" key="5">
    <source>
        <dbReference type="ARBA" id="ARBA00022840"/>
    </source>
</evidence>
<keyword evidence="5" id="KW-0067">ATP-binding</keyword>
<dbReference type="GO" id="GO:0016787">
    <property type="term" value="F:hydrolase activity"/>
    <property type="evidence" value="ECO:0007669"/>
    <property type="project" value="UniProtKB-KW"/>
</dbReference>
<dbReference type="PROSITE" id="PS51194">
    <property type="entry name" value="HELICASE_CTER"/>
    <property type="match status" value="1"/>
</dbReference>
<dbReference type="PANTHER" id="PTHR47964:SF1">
    <property type="entry name" value="ATP-DEPENDENT DNA HELICASE HOMOLOG RECG, CHLOROPLASTIC"/>
    <property type="match status" value="1"/>
</dbReference>
<dbReference type="CDD" id="cd04488">
    <property type="entry name" value="RecG_wedge_OBF"/>
    <property type="match status" value="1"/>
</dbReference>
<dbReference type="InterPro" id="IPR012340">
    <property type="entry name" value="NA-bd_OB-fold"/>
</dbReference>
<keyword evidence="2" id="KW-0227">DNA damage</keyword>
<keyword evidence="7" id="KW-0234">DNA repair</keyword>
<dbReference type="InterPro" id="IPR047112">
    <property type="entry name" value="RecG/Mfd"/>
</dbReference>
<dbReference type="GO" id="GO:0003678">
    <property type="term" value="F:DNA helicase activity"/>
    <property type="evidence" value="ECO:0007669"/>
    <property type="project" value="TreeGrafter"/>
</dbReference>
<dbReference type="SMART" id="SM00487">
    <property type="entry name" value="DEXDc"/>
    <property type="match status" value="1"/>
</dbReference>
<dbReference type="Pfam" id="PF17191">
    <property type="entry name" value="RecG_wedge"/>
    <property type="match status" value="1"/>
</dbReference>
<reference evidence="10 11" key="1">
    <citation type="journal article" date="2016" name="Nat. Commun.">
        <title>Thousands of microbial genomes shed light on interconnected biogeochemical processes in an aquifer system.</title>
        <authorList>
            <person name="Anantharaman K."/>
            <person name="Brown C.T."/>
            <person name="Hug L.A."/>
            <person name="Sharon I."/>
            <person name="Castelle C.J."/>
            <person name="Probst A.J."/>
            <person name="Thomas B.C."/>
            <person name="Singh A."/>
            <person name="Wilkins M.J."/>
            <person name="Karaoz U."/>
            <person name="Brodie E.L."/>
            <person name="Williams K.H."/>
            <person name="Hubbard S.S."/>
            <person name="Banfield J.F."/>
        </authorList>
    </citation>
    <scope>NUCLEOTIDE SEQUENCE [LARGE SCALE GENOMIC DNA]</scope>
</reference>
<dbReference type="Proteomes" id="UP000177082">
    <property type="component" value="Unassembled WGS sequence"/>
</dbReference>
<evidence type="ECO:0000256" key="7">
    <source>
        <dbReference type="ARBA" id="ARBA00023204"/>
    </source>
</evidence>
<evidence type="ECO:0000259" key="9">
    <source>
        <dbReference type="PROSITE" id="PS51194"/>
    </source>
</evidence>
<dbReference type="InterPro" id="IPR001650">
    <property type="entry name" value="Helicase_C-like"/>
</dbReference>
<dbReference type="GO" id="GO:0005524">
    <property type="term" value="F:ATP binding"/>
    <property type="evidence" value="ECO:0007669"/>
    <property type="project" value="UniProtKB-KW"/>
</dbReference>
<dbReference type="SUPFAM" id="SSF50249">
    <property type="entry name" value="Nucleic acid-binding proteins"/>
    <property type="match status" value="1"/>
</dbReference>
<dbReference type="GO" id="GO:0003677">
    <property type="term" value="F:DNA binding"/>
    <property type="evidence" value="ECO:0007669"/>
    <property type="project" value="UniProtKB-KW"/>
</dbReference>
<evidence type="ECO:0000256" key="3">
    <source>
        <dbReference type="ARBA" id="ARBA00022801"/>
    </source>
</evidence>
<protein>
    <submittedName>
        <fullName evidence="10">Uncharacterized protein</fullName>
    </submittedName>
</protein>
<dbReference type="InterPro" id="IPR033454">
    <property type="entry name" value="RecG_wedge"/>
</dbReference>
<dbReference type="PROSITE" id="PS51192">
    <property type="entry name" value="HELICASE_ATP_BIND_1"/>
    <property type="match status" value="1"/>
</dbReference>
<dbReference type="AlphaFoldDB" id="A0A1F8BK66"/>
<dbReference type="Pfam" id="PF00271">
    <property type="entry name" value="Helicase_C"/>
    <property type="match status" value="1"/>
</dbReference>
<proteinExistence type="predicted"/>
<dbReference type="Gene3D" id="2.40.50.140">
    <property type="entry name" value="Nucleic acid-binding proteins"/>
    <property type="match status" value="1"/>
</dbReference>
<feature type="domain" description="Helicase C-terminal" evidence="9">
    <location>
        <begin position="465"/>
        <end position="613"/>
    </location>
</feature>
<dbReference type="SUPFAM" id="SSF52540">
    <property type="entry name" value="P-loop containing nucleoside triphosphate hydrolases"/>
    <property type="match status" value="2"/>
</dbReference>
<dbReference type="GO" id="GO:0006281">
    <property type="term" value="P:DNA repair"/>
    <property type="evidence" value="ECO:0007669"/>
    <property type="project" value="UniProtKB-KW"/>
</dbReference>
<evidence type="ECO:0000313" key="11">
    <source>
        <dbReference type="Proteomes" id="UP000177082"/>
    </source>
</evidence>
<sequence length="674" mass="76415">MKLTDAVYNIPTVGQSYFAKLKKLRIETIEDLINHIPRRYKDFTNIKKIKGLKANETASVIVDVDSIKNEYTRRRFVVQKAVVSDETGVCNVIWFNQRFIPRNIPKGSKVCLSGIVERVGNKLVISSPEYEIIKDNRYLIHTARLVPVYPETKGISSKWLRSKIHTALDLICDSLEEFLERDILGKYALEDLVSSYKKVHFPESLSEAASAKKRLAFNEFLFLHFKSLIRKNDWQNTKPSYRLIVDKKIIKDFTHSLPFTLTPSQTQSAEEILTDLEKNYPMNRLLEGDVGSGKTVVAAIAAFISFINEKQTVIMAPTQILAQQHFDTLNNLFGKYKIRVSLITSETQKKALGKTDIFVGTHALIHKKVILDNVALVVIDEQHRFGVEQRAHLVKRSKKEKKSPHVLTMTATPIPRTVALTVYGDLDLSTLKELPKGRKRIKTWIVPEIKRQAAYVWIEKLIKLEKIQAFVICPLIEESVVESMQQIRAATAEYESLKSVFPNLTLGLLHGKLISTQKLKVVELFRNGKIDILVSTPVVEVGIDVANATVMLIEGSERFGLAQLHQLRGRVGRGDKQSYCLLFTKTISGNSIKRLKAMERSMSGFELAELDLKIRGPGEIVGVKQHGFGELKIASWGDINLIKDTKEAAQMIYKKPKMFKKITKYLNLADIAMN</sequence>
<keyword evidence="1" id="KW-0547">Nucleotide-binding</keyword>
<keyword evidence="4" id="KW-0347">Helicase</keyword>
<accession>A0A1F8BK66</accession>
<dbReference type="PANTHER" id="PTHR47964">
    <property type="entry name" value="ATP-DEPENDENT DNA HELICASE HOMOLOG RECG, CHLOROPLASTIC"/>
    <property type="match status" value="1"/>
</dbReference>
<keyword evidence="6" id="KW-0238">DNA-binding</keyword>